<evidence type="ECO:0008006" key="4">
    <source>
        <dbReference type="Google" id="ProtNLM"/>
    </source>
</evidence>
<dbReference type="EMBL" id="JAAAMV010000033">
    <property type="protein sequence ID" value="NBD27947.1"/>
    <property type="molecule type" value="Genomic_DNA"/>
</dbReference>
<evidence type="ECO:0000313" key="3">
    <source>
        <dbReference type="Proteomes" id="UP000665561"/>
    </source>
</evidence>
<reference evidence="2 3" key="1">
    <citation type="submission" date="2020-01" db="EMBL/GenBank/DDBJ databases">
        <title>Paenibacillus soybeanensis sp. nov. isolated from the nodules of soybean (Glycine max(L.) Merr).</title>
        <authorList>
            <person name="Wang H."/>
        </authorList>
    </citation>
    <scope>NUCLEOTIDE SEQUENCE [LARGE SCALE GENOMIC DNA]</scope>
    <source>
        <strain evidence="2 3">T1</strain>
    </source>
</reference>
<comment type="caution">
    <text evidence="2">The sequence shown here is derived from an EMBL/GenBank/DDBJ whole genome shotgun (WGS) entry which is preliminary data.</text>
</comment>
<keyword evidence="1" id="KW-0175">Coiled coil</keyword>
<accession>A0ABW9XZ11</accession>
<gene>
    <name evidence="2" type="ORF">GT019_29115</name>
</gene>
<dbReference type="RefSeq" id="WP_161746968.1">
    <property type="nucleotide sequence ID" value="NZ_JAAAMV010000033.1"/>
</dbReference>
<evidence type="ECO:0000313" key="2">
    <source>
        <dbReference type="EMBL" id="NBD27947.1"/>
    </source>
</evidence>
<sequence>MGLLGRVKGWFQSEASSSRGESSFEAYLEAAGEKLREFAVAVSRLESELLTVKERMRGLERQAAGFRSQAEQAAGRNDADGARSCLQREFECKKQLESQRQTAGGMEEGIRLTKERYAAFKQAVDEAGAKHDMLSMRNLAASAEVETGRAIAANRQREELERLSQETLAAEALSELRQAGEPDALDAEIAKLLRERKAQP</sequence>
<proteinExistence type="predicted"/>
<feature type="coiled-coil region" evidence="1">
    <location>
        <begin position="28"/>
        <end position="62"/>
    </location>
</feature>
<dbReference type="Proteomes" id="UP000665561">
    <property type="component" value="Unassembled WGS sequence"/>
</dbReference>
<evidence type="ECO:0000256" key="1">
    <source>
        <dbReference type="SAM" id="Coils"/>
    </source>
</evidence>
<keyword evidence="3" id="KW-1185">Reference proteome</keyword>
<name>A0ABW9XZ11_9BACL</name>
<protein>
    <recommendedName>
        <fullName evidence="4">Phage shock protein A</fullName>
    </recommendedName>
</protein>
<organism evidence="2 3">
    <name type="scientific">Paenibacillus glycinis</name>
    <dbReference type="NCBI Taxonomy" id="2697035"/>
    <lineage>
        <taxon>Bacteria</taxon>
        <taxon>Bacillati</taxon>
        <taxon>Bacillota</taxon>
        <taxon>Bacilli</taxon>
        <taxon>Bacillales</taxon>
        <taxon>Paenibacillaceae</taxon>
        <taxon>Paenibacillus</taxon>
    </lineage>
</organism>